<keyword evidence="3" id="KW-1185">Reference proteome</keyword>
<evidence type="ECO:0000256" key="1">
    <source>
        <dbReference type="SAM" id="Phobius"/>
    </source>
</evidence>
<gene>
    <name evidence="2" type="ORF">J6I44_06245</name>
</gene>
<accession>A0ABT3PKH7</accession>
<organism evidence="2 3">
    <name type="scientific">Fodinibius salsisoli</name>
    <dbReference type="NCBI Taxonomy" id="2820877"/>
    <lineage>
        <taxon>Bacteria</taxon>
        <taxon>Pseudomonadati</taxon>
        <taxon>Balneolota</taxon>
        <taxon>Balneolia</taxon>
        <taxon>Balneolales</taxon>
        <taxon>Balneolaceae</taxon>
        <taxon>Fodinibius</taxon>
    </lineage>
</organism>
<keyword evidence="1" id="KW-0472">Membrane</keyword>
<feature type="transmembrane region" description="Helical" evidence="1">
    <location>
        <begin position="65"/>
        <end position="85"/>
    </location>
</feature>
<keyword evidence="1" id="KW-0812">Transmembrane</keyword>
<evidence type="ECO:0000313" key="3">
    <source>
        <dbReference type="Proteomes" id="UP001207918"/>
    </source>
</evidence>
<feature type="transmembrane region" description="Helical" evidence="1">
    <location>
        <begin position="12"/>
        <end position="32"/>
    </location>
</feature>
<protein>
    <submittedName>
        <fullName evidence="2">Uncharacterized protein</fullName>
    </submittedName>
</protein>
<proteinExistence type="predicted"/>
<dbReference type="Proteomes" id="UP001207918">
    <property type="component" value="Unassembled WGS sequence"/>
</dbReference>
<dbReference type="EMBL" id="JAGGJA010000003">
    <property type="protein sequence ID" value="MCW9706445.1"/>
    <property type="molecule type" value="Genomic_DNA"/>
</dbReference>
<sequence>MTQKTTAQQLRSFLMGVAAFIFIGNVAELYLLDHFEQAQQWIPIILSAVGFMVTVTAWQYPGPKVLATLRWLMVITALASIYGMYLHFSSNYSFTQEINPSFSAMEAVWPAIKGSNPLLAPGILFLAAVLAIAGTYKHPALDNVK</sequence>
<dbReference type="RefSeq" id="WP_265765151.1">
    <property type="nucleotide sequence ID" value="NZ_JAGGJA010000003.1"/>
</dbReference>
<reference evidence="2 3" key="1">
    <citation type="submission" date="2021-03" db="EMBL/GenBank/DDBJ databases">
        <title>Aliifodinibius sp. nov., a new bacterium isolated from saline soil.</title>
        <authorList>
            <person name="Galisteo C."/>
            <person name="De La Haba R."/>
            <person name="Sanchez-Porro C."/>
            <person name="Ventosa A."/>
        </authorList>
    </citation>
    <scope>NUCLEOTIDE SEQUENCE [LARGE SCALE GENOMIC DNA]</scope>
    <source>
        <strain evidence="2 3">1BSP15-2V2</strain>
    </source>
</reference>
<name>A0ABT3PKH7_9BACT</name>
<evidence type="ECO:0000313" key="2">
    <source>
        <dbReference type="EMBL" id="MCW9706445.1"/>
    </source>
</evidence>
<feature type="transmembrane region" description="Helical" evidence="1">
    <location>
        <begin position="118"/>
        <end position="136"/>
    </location>
</feature>
<feature type="transmembrane region" description="Helical" evidence="1">
    <location>
        <begin position="38"/>
        <end position="58"/>
    </location>
</feature>
<comment type="caution">
    <text evidence="2">The sequence shown here is derived from an EMBL/GenBank/DDBJ whole genome shotgun (WGS) entry which is preliminary data.</text>
</comment>
<keyword evidence="1" id="KW-1133">Transmembrane helix</keyword>